<evidence type="ECO:0000256" key="2">
    <source>
        <dbReference type="ARBA" id="ARBA00022679"/>
    </source>
</evidence>
<dbReference type="Pfam" id="PF13649">
    <property type="entry name" value="Methyltransf_25"/>
    <property type="match status" value="1"/>
</dbReference>
<evidence type="ECO:0000313" key="4">
    <source>
        <dbReference type="EMBL" id="RWS21734.1"/>
    </source>
</evidence>
<dbReference type="SUPFAM" id="SSF53335">
    <property type="entry name" value="S-adenosyl-L-methionine-dependent methyltransferases"/>
    <property type="match status" value="1"/>
</dbReference>
<dbReference type="InterPro" id="IPR041698">
    <property type="entry name" value="Methyltransf_25"/>
</dbReference>
<keyword evidence="2 4" id="KW-0808">Transferase</keyword>
<dbReference type="Gene3D" id="3.40.50.150">
    <property type="entry name" value="Vaccinia Virus protein VP39"/>
    <property type="match status" value="1"/>
</dbReference>
<keyword evidence="1 4" id="KW-0489">Methyltransferase</keyword>
<dbReference type="GO" id="GO:0032259">
    <property type="term" value="P:methylation"/>
    <property type="evidence" value="ECO:0007669"/>
    <property type="project" value="UniProtKB-KW"/>
</dbReference>
<dbReference type="VEuPathDB" id="VectorBase:LDEU010306"/>
<name>A0A443S2M0_9ACAR</name>
<dbReference type="PANTHER" id="PTHR44942">
    <property type="entry name" value="METHYLTRANSF_11 DOMAIN-CONTAINING PROTEIN"/>
    <property type="match status" value="1"/>
</dbReference>
<dbReference type="InterPro" id="IPR051052">
    <property type="entry name" value="Diverse_substrate_MTase"/>
</dbReference>
<keyword evidence="5" id="KW-1185">Reference proteome</keyword>
<feature type="domain" description="Methyltransferase" evidence="3">
    <location>
        <begin position="50"/>
        <end position="97"/>
    </location>
</feature>
<evidence type="ECO:0000256" key="1">
    <source>
        <dbReference type="ARBA" id="ARBA00022603"/>
    </source>
</evidence>
<reference evidence="4 5" key="1">
    <citation type="journal article" date="2018" name="Gigascience">
        <title>Genomes of trombidid mites reveal novel predicted allergens and laterally-transferred genes associated with secondary metabolism.</title>
        <authorList>
            <person name="Dong X."/>
            <person name="Chaisiri K."/>
            <person name="Xia D."/>
            <person name="Armstrong S.D."/>
            <person name="Fang Y."/>
            <person name="Donnelly M.J."/>
            <person name="Kadowaki T."/>
            <person name="McGarry J.W."/>
            <person name="Darby A.C."/>
            <person name="Makepeace B.L."/>
        </authorList>
    </citation>
    <scope>NUCLEOTIDE SEQUENCE [LARGE SCALE GENOMIC DNA]</scope>
    <source>
        <strain evidence="4">UoL-UT</strain>
    </source>
</reference>
<comment type="caution">
    <text evidence="4">The sequence shown here is derived from an EMBL/GenBank/DDBJ whole genome shotgun (WGS) entry which is preliminary data.</text>
</comment>
<dbReference type="EMBL" id="NCKV01011058">
    <property type="protein sequence ID" value="RWS21734.1"/>
    <property type="molecule type" value="Genomic_DNA"/>
</dbReference>
<evidence type="ECO:0000313" key="5">
    <source>
        <dbReference type="Proteomes" id="UP000288716"/>
    </source>
</evidence>
<dbReference type="STRING" id="299467.A0A443S2M0"/>
<dbReference type="PANTHER" id="PTHR44942:SF4">
    <property type="entry name" value="METHYLTRANSFERASE TYPE 11 DOMAIN-CONTAINING PROTEIN"/>
    <property type="match status" value="1"/>
</dbReference>
<organism evidence="4 5">
    <name type="scientific">Leptotrombidium deliense</name>
    <dbReference type="NCBI Taxonomy" id="299467"/>
    <lineage>
        <taxon>Eukaryota</taxon>
        <taxon>Metazoa</taxon>
        <taxon>Ecdysozoa</taxon>
        <taxon>Arthropoda</taxon>
        <taxon>Chelicerata</taxon>
        <taxon>Arachnida</taxon>
        <taxon>Acari</taxon>
        <taxon>Acariformes</taxon>
        <taxon>Trombidiformes</taxon>
        <taxon>Prostigmata</taxon>
        <taxon>Anystina</taxon>
        <taxon>Parasitengona</taxon>
        <taxon>Trombiculoidea</taxon>
        <taxon>Trombiculidae</taxon>
        <taxon>Leptotrombidium</taxon>
    </lineage>
</organism>
<dbReference type="InterPro" id="IPR029063">
    <property type="entry name" value="SAM-dependent_MTases_sf"/>
</dbReference>
<protein>
    <submittedName>
        <fullName evidence="4">Putative methyltransferase-like protein</fullName>
    </submittedName>
</protein>
<evidence type="ECO:0000259" key="3">
    <source>
        <dbReference type="Pfam" id="PF13649"/>
    </source>
</evidence>
<proteinExistence type="predicted"/>
<dbReference type="Proteomes" id="UP000288716">
    <property type="component" value="Unassembled WGS sequence"/>
</dbReference>
<accession>A0A443S2M0</accession>
<gene>
    <name evidence="4" type="ORF">B4U80_11780</name>
</gene>
<dbReference type="OrthoDB" id="506498at2759"/>
<sequence>MAHRLFEEEIQAKCYKSARPVPSQQIIHKIIDYLDEKLTPTDEKQWNVAVDVGAGSGQCTEMLQHYFKTLHAFDISEAQVNQARLNNQFENIHYKVSFSKSLK</sequence>
<dbReference type="AlphaFoldDB" id="A0A443S2M0"/>
<dbReference type="GO" id="GO:0008168">
    <property type="term" value="F:methyltransferase activity"/>
    <property type="evidence" value="ECO:0007669"/>
    <property type="project" value="UniProtKB-KW"/>
</dbReference>